<accession>A0A8T0RDK5</accession>
<organism evidence="1 2">
    <name type="scientific">Panicum virgatum</name>
    <name type="common">Blackwell switchgrass</name>
    <dbReference type="NCBI Taxonomy" id="38727"/>
    <lineage>
        <taxon>Eukaryota</taxon>
        <taxon>Viridiplantae</taxon>
        <taxon>Streptophyta</taxon>
        <taxon>Embryophyta</taxon>
        <taxon>Tracheophyta</taxon>
        <taxon>Spermatophyta</taxon>
        <taxon>Magnoliopsida</taxon>
        <taxon>Liliopsida</taxon>
        <taxon>Poales</taxon>
        <taxon>Poaceae</taxon>
        <taxon>PACMAD clade</taxon>
        <taxon>Panicoideae</taxon>
        <taxon>Panicodae</taxon>
        <taxon>Paniceae</taxon>
        <taxon>Panicinae</taxon>
        <taxon>Panicum</taxon>
        <taxon>Panicum sect. Hiantes</taxon>
    </lineage>
</organism>
<dbReference type="EMBL" id="CM029047">
    <property type="protein sequence ID" value="KAG2583286.1"/>
    <property type="molecule type" value="Genomic_DNA"/>
</dbReference>
<keyword evidence="2" id="KW-1185">Reference proteome</keyword>
<reference evidence="1 2" key="1">
    <citation type="submission" date="2020-05" db="EMBL/GenBank/DDBJ databases">
        <title>WGS assembly of Panicum virgatum.</title>
        <authorList>
            <person name="Lovell J.T."/>
            <person name="Jenkins J."/>
            <person name="Shu S."/>
            <person name="Juenger T.E."/>
            <person name="Schmutz J."/>
        </authorList>
    </citation>
    <scope>NUCLEOTIDE SEQUENCE [LARGE SCALE GENOMIC DNA]</scope>
    <source>
        <strain evidence="2">cv. AP13</strain>
    </source>
</reference>
<evidence type="ECO:0000313" key="1">
    <source>
        <dbReference type="EMBL" id="KAG2583286.1"/>
    </source>
</evidence>
<evidence type="ECO:0000313" key="2">
    <source>
        <dbReference type="Proteomes" id="UP000823388"/>
    </source>
</evidence>
<sequence length="97" mass="11129">MHVCTLDVLAYIASPNAMFLCHEIDPPKDGRPSQDHHHFILLYCFPKWRYSDNLEAGQGHHKIQERCQQEHEGCSECFSGSVLHPGLELLDIGHRHV</sequence>
<proteinExistence type="predicted"/>
<protein>
    <submittedName>
        <fullName evidence="1">Uncharacterized protein</fullName>
    </submittedName>
</protein>
<comment type="caution">
    <text evidence="1">The sequence shown here is derived from an EMBL/GenBank/DDBJ whole genome shotgun (WGS) entry which is preliminary data.</text>
</comment>
<dbReference type="AlphaFoldDB" id="A0A8T0RDK5"/>
<name>A0A8T0RDK5_PANVG</name>
<dbReference type="Proteomes" id="UP000823388">
    <property type="component" value="Chromosome 6K"/>
</dbReference>
<gene>
    <name evidence="1" type="ORF">PVAP13_6KG166842</name>
</gene>